<dbReference type="AlphaFoldDB" id="A0AAV7IDK3"/>
<evidence type="ECO:0000313" key="3">
    <source>
        <dbReference type="EMBL" id="KAH0549824.1"/>
    </source>
</evidence>
<dbReference type="GO" id="GO:0007269">
    <property type="term" value="P:neurotransmitter secretion"/>
    <property type="evidence" value="ECO:0007669"/>
    <property type="project" value="TreeGrafter"/>
</dbReference>
<feature type="domain" description="Synapsin pre-ATP-grasp" evidence="1">
    <location>
        <begin position="3"/>
        <end position="38"/>
    </location>
</feature>
<dbReference type="Gene3D" id="3.40.50.20">
    <property type="match status" value="1"/>
</dbReference>
<sequence>MTRKCFKPDFALVRQNLRDANEDHRNILLGLMYGGIASVNNLTAIYNFQDKPWVFAHLMGLQRRLGKENFPLIEQMYYPNHQEMWEEFLNIIYPYMLCLSKNYFEDSDPTLDEEITHQEVIYK</sequence>
<dbReference type="Proteomes" id="UP000826195">
    <property type="component" value="Unassembled WGS sequence"/>
</dbReference>
<feature type="domain" description="Synapsin ATP-binding" evidence="2">
    <location>
        <begin position="40"/>
        <end position="85"/>
    </location>
</feature>
<dbReference type="Gene3D" id="3.30.1490.20">
    <property type="entry name" value="ATP-grasp fold, A domain"/>
    <property type="match status" value="1"/>
</dbReference>
<dbReference type="InterPro" id="IPR016185">
    <property type="entry name" value="PreATP-grasp_dom_sf"/>
</dbReference>
<dbReference type="PANTHER" id="PTHR10841">
    <property type="entry name" value="SYNAPSIN"/>
    <property type="match status" value="1"/>
</dbReference>
<dbReference type="GO" id="GO:0005524">
    <property type="term" value="F:ATP binding"/>
    <property type="evidence" value="ECO:0007669"/>
    <property type="project" value="InterPro"/>
</dbReference>
<gene>
    <name evidence="3" type="ORF">KQX54_014621</name>
</gene>
<dbReference type="SUPFAM" id="SSF52440">
    <property type="entry name" value="PreATP-grasp domain"/>
    <property type="match status" value="1"/>
</dbReference>
<name>A0AAV7IDK3_COTGL</name>
<dbReference type="InterPro" id="IPR020897">
    <property type="entry name" value="Synapsin_pre-ATP-grasp_dom"/>
</dbReference>
<dbReference type="PANTHER" id="PTHR10841:SF17">
    <property type="entry name" value="SYNAPSIN"/>
    <property type="match status" value="1"/>
</dbReference>
<evidence type="ECO:0000259" key="2">
    <source>
        <dbReference type="Pfam" id="PF02750"/>
    </source>
</evidence>
<dbReference type="Gene3D" id="3.30.470.20">
    <property type="entry name" value="ATP-grasp fold, B domain"/>
    <property type="match status" value="1"/>
</dbReference>
<reference evidence="3 4" key="1">
    <citation type="journal article" date="2021" name="J. Hered.">
        <title>A chromosome-level genome assembly of the parasitoid wasp, Cotesia glomerata (Hymenoptera: Braconidae).</title>
        <authorList>
            <person name="Pinto B.J."/>
            <person name="Weis J.J."/>
            <person name="Gamble T."/>
            <person name="Ode P.J."/>
            <person name="Paul R."/>
            <person name="Zaspel J.M."/>
        </authorList>
    </citation>
    <scope>NUCLEOTIDE SEQUENCE [LARGE SCALE GENOMIC DNA]</scope>
    <source>
        <strain evidence="3">CgM1</strain>
    </source>
</reference>
<comment type="caution">
    <text evidence="3">The sequence shown here is derived from an EMBL/GenBank/DDBJ whole genome shotgun (WGS) entry which is preliminary data.</text>
</comment>
<dbReference type="SUPFAM" id="SSF56059">
    <property type="entry name" value="Glutathione synthetase ATP-binding domain-like"/>
    <property type="match status" value="1"/>
</dbReference>
<proteinExistence type="predicted"/>
<accession>A0AAV7IDK3</accession>
<dbReference type="EMBL" id="JAHXZJ010001864">
    <property type="protein sequence ID" value="KAH0549824.1"/>
    <property type="molecule type" value="Genomic_DNA"/>
</dbReference>
<evidence type="ECO:0000313" key="4">
    <source>
        <dbReference type="Proteomes" id="UP000826195"/>
    </source>
</evidence>
<dbReference type="Pfam" id="PF02750">
    <property type="entry name" value="Synapsin_C"/>
    <property type="match status" value="1"/>
</dbReference>
<dbReference type="InterPro" id="IPR013815">
    <property type="entry name" value="ATP_grasp_subdomain_1"/>
</dbReference>
<evidence type="ECO:0000259" key="1">
    <source>
        <dbReference type="Pfam" id="PF02078"/>
    </source>
</evidence>
<dbReference type="Pfam" id="PF02078">
    <property type="entry name" value="Synapsin"/>
    <property type="match status" value="1"/>
</dbReference>
<dbReference type="GO" id="GO:0030672">
    <property type="term" value="C:synaptic vesicle membrane"/>
    <property type="evidence" value="ECO:0007669"/>
    <property type="project" value="TreeGrafter"/>
</dbReference>
<dbReference type="InterPro" id="IPR020898">
    <property type="entry name" value="Synapsin_ATP-bd_dom"/>
</dbReference>
<organism evidence="3 4">
    <name type="scientific">Cotesia glomerata</name>
    <name type="common">Lepidopteran parasitic wasp</name>
    <name type="synonym">Apanteles glomeratus</name>
    <dbReference type="NCBI Taxonomy" id="32391"/>
    <lineage>
        <taxon>Eukaryota</taxon>
        <taxon>Metazoa</taxon>
        <taxon>Ecdysozoa</taxon>
        <taxon>Arthropoda</taxon>
        <taxon>Hexapoda</taxon>
        <taxon>Insecta</taxon>
        <taxon>Pterygota</taxon>
        <taxon>Neoptera</taxon>
        <taxon>Endopterygota</taxon>
        <taxon>Hymenoptera</taxon>
        <taxon>Apocrita</taxon>
        <taxon>Ichneumonoidea</taxon>
        <taxon>Braconidae</taxon>
        <taxon>Microgastrinae</taxon>
        <taxon>Cotesia</taxon>
    </lineage>
</organism>
<keyword evidence="4" id="KW-1185">Reference proteome</keyword>
<protein>
    <submittedName>
        <fullName evidence="3">Uncharacterized protein</fullName>
    </submittedName>
</protein>